<comment type="caution">
    <text evidence="3">The sequence shown here is derived from an EMBL/GenBank/DDBJ whole genome shotgun (WGS) entry which is preliminary data.</text>
</comment>
<dbReference type="Gene3D" id="2.30.30.110">
    <property type="match status" value="1"/>
</dbReference>
<evidence type="ECO:0000256" key="2">
    <source>
        <dbReference type="ARBA" id="ARBA00022649"/>
    </source>
</evidence>
<keyword evidence="3" id="KW-0378">Hydrolase</keyword>
<dbReference type="PANTHER" id="PTHR33988">
    <property type="entry name" value="ENDORIBONUCLEASE MAZF-RELATED"/>
    <property type="match status" value="1"/>
</dbReference>
<keyword evidence="4" id="KW-1185">Reference proteome</keyword>
<dbReference type="GO" id="GO:0004519">
    <property type="term" value="F:endonuclease activity"/>
    <property type="evidence" value="ECO:0007669"/>
    <property type="project" value="UniProtKB-KW"/>
</dbReference>
<dbReference type="RefSeq" id="WP_308786742.1">
    <property type="nucleotide sequence ID" value="NZ_JAUSWB010000003.1"/>
</dbReference>
<dbReference type="InterPro" id="IPR003477">
    <property type="entry name" value="PemK-like"/>
</dbReference>
<dbReference type="SUPFAM" id="SSF50118">
    <property type="entry name" value="Cell growth inhibitor/plasmid maintenance toxic component"/>
    <property type="match status" value="1"/>
</dbReference>
<evidence type="ECO:0000313" key="3">
    <source>
        <dbReference type="EMBL" id="MDQ0428573.1"/>
    </source>
</evidence>
<sequence length="115" mass="12967">MGTYMPAQGDLIYLNIDPSAGMEIQKRRPVIVLSNTEYNKKSKFIFVCPITSKTTGHPMEVAVPSGLKVSGSALPHQMKSVDDTKWNLAYEDTPVTEDFLDECVYYVKLLMEKNF</sequence>
<name>A0ABU0GU22_9BACL</name>
<keyword evidence="2" id="KW-1277">Toxin-antitoxin system</keyword>
<dbReference type="InterPro" id="IPR011067">
    <property type="entry name" value="Plasmid_toxin/cell-grow_inhib"/>
</dbReference>
<dbReference type="EMBL" id="JAUSWB010000003">
    <property type="protein sequence ID" value="MDQ0428573.1"/>
    <property type="molecule type" value="Genomic_DNA"/>
</dbReference>
<dbReference type="PANTHER" id="PTHR33988:SF3">
    <property type="entry name" value="ENDORIBONUCLEASE TOXIN CHPB-RELATED"/>
    <property type="match status" value="1"/>
</dbReference>
<gene>
    <name evidence="3" type="ORF">QOZ98_001399</name>
</gene>
<reference evidence="3 4" key="1">
    <citation type="submission" date="2023-07" db="EMBL/GenBank/DDBJ databases">
        <title>Genomic Encyclopedia of Type Strains, Phase IV (KMG-IV): sequencing the most valuable type-strain genomes for metagenomic binning, comparative biology and taxonomic classification.</title>
        <authorList>
            <person name="Goeker M."/>
        </authorList>
    </citation>
    <scope>NUCLEOTIDE SEQUENCE [LARGE SCALE GENOMIC DNA]</scope>
    <source>
        <strain evidence="3 4">DSM 16419</strain>
    </source>
</reference>
<comment type="similarity">
    <text evidence="1">Belongs to the PemK/MazF family.</text>
</comment>
<organism evidence="3 4">
    <name type="scientific">Planomicrobium stackebrandtii</name>
    <dbReference type="NCBI Taxonomy" id="253160"/>
    <lineage>
        <taxon>Bacteria</taxon>
        <taxon>Bacillati</taxon>
        <taxon>Bacillota</taxon>
        <taxon>Bacilli</taxon>
        <taxon>Bacillales</taxon>
        <taxon>Caryophanaceae</taxon>
        <taxon>Planomicrobium</taxon>
    </lineage>
</organism>
<dbReference type="Pfam" id="PF02452">
    <property type="entry name" value="PemK_toxin"/>
    <property type="match status" value="1"/>
</dbReference>
<keyword evidence="3" id="KW-0255">Endonuclease</keyword>
<keyword evidence="3" id="KW-0540">Nuclease</keyword>
<evidence type="ECO:0000256" key="1">
    <source>
        <dbReference type="ARBA" id="ARBA00007521"/>
    </source>
</evidence>
<protein>
    <submittedName>
        <fullName evidence="3">mRNA-degrading endonuclease toxin of MazEF toxin-antitoxin module</fullName>
    </submittedName>
</protein>
<proteinExistence type="inferred from homology"/>
<dbReference type="Proteomes" id="UP001241988">
    <property type="component" value="Unassembled WGS sequence"/>
</dbReference>
<accession>A0ABU0GU22</accession>
<evidence type="ECO:0000313" key="4">
    <source>
        <dbReference type="Proteomes" id="UP001241988"/>
    </source>
</evidence>